<comment type="caution">
    <text evidence="3">The sequence shown here is derived from an EMBL/GenBank/DDBJ whole genome shotgun (WGS) entry which is preliminary data.</text>
</comment>
<reference evidence="3 4" key="1">
    <citation type="submission" date="2023-12" db="EMBL/GenBank/DDBJ databases">
        <title>the genome sequence of Hyalangium sp. s54d21.</title>
        <authorList>
            <person name="Zhang X."/>
        </authorList>
    </citation>
    <scope>NUCLEOTIDE SEQUENCE [LARGE SCALE GENOMIC DNA]</scope>
    <source>
        <strain evidence="4">s54d21</strain>
    </source>
</reference>
<evidence type="ECO:0000313" key="4">
    <source>
        <dbReference type="Proteomes" id="UP001291309"/>
    </source>
</evidence>
<dbReference type="PANTHER" id="PTHR15032:SF36">
    <property type="entry name" value="METALLO-BETA-LACTAMASE DOMAIN-CONTAINING PROTEIN"/>
    <property type="match status" value="1"/>
</dbReference>
<accession>A0ABU5HH09</accession>
<dbReference type="SUPFAM" id="SSF56281">
    <property type="entry name" value="Metallo-hydrolase/oxidoreductase"/>
    <property type="match status" value="1"/>
</dbReference>
<evidence type="ECO:0000313" key="3">
    <source>
        <dbReference type="EMBL" id="MDY7232743.1"/>
    </source>
</evidence>
<dbReference type="InterPro" id="IPR024884">
    <property type="entry name" value="NAPE-PLD"/>
</dbReference>
<feature type="region of interest" description="Disordered" evidence="1">
    <location>
        <begin position="31"/>
        <end position="53"/>
    </location>
</feature>
<evidence type="ECO:0000259" key="2">
    <source>
        <dbReference type="Pfam" id="PF12706"/>
    </source>
</evidence>
<dbReference type="PANTHER" id="PTHR15032">
    <property type="entry name" value="N-ACYL-PHOSPHATIDYLETHANOLAMINE-HYDROLYZING PHOSPHOLIPASE D"/>
    <property type="match status" value="1"/>
</dbReference>
<proteinExistence type="predicted"/>
<dbReference type="InterPro" id="IPR001279">
    <property type="entry name" value="Metallo-B-lactamas"/>
</dbReference>
<gene>
    <name evidence="3" type="ORF">SYV04_40530</name>
</gene>
<dbReference type="Pfam" id="PF12706">
    <property type="entry name" value="Lactamase_B_2"/>
    <property type="match status" value="1"/>
</dbReference>
<dbReference type="PIRSF" id="PIRSF038896">
    <property type="entry name" value="NAPE-PLD"/>
    <property type="match status" value="1"/>
</dbReference>
<dbReference type="InterPro" id="IPR036866">
    <property type="entry name" value="RibonucZ/Hydroxyglut_hydro"/>
</dbReference>
<dbReference type="Proteomes" id="UP001291309">
    <property type="component" value="Unassembled WGS sequence"/>
</dbReference>
<dbReference type="Gene3D" id="3.60.15.10">
    <property type="entry name" value="Ribonuclease Z/Hydroxyacylglutathione hydrolase-like"/>
    <property type="match status" value="1"/>
</dbReference>
<keyword evidence="4" id="KW-1185">Reference proteome</keyword>
<sequence>MAPRFKNLDGSIPQSFNTVFKWAVADKLAGRRRKSPDRAPVPTVEPDLAALATPPAPGEGARLTWLGHASWLVQLDGLSLLIDPVLRDAINVVIRRNVPPGVPPEKLPPITASLVSHNHYDHLDLPSLEQVRAPIVTGLGHARLFRGAKLPCTELDWWGSTKVGPVTVHYVPSQHWSRRGLNDANEMLWGGFVIEGSSARLYHSGDTAYFDGFKEIGRRYPGIDAAMLPIGAYDPAWFMSKQHMNPEEAVQSFEDLGARHFMAMHWGTFKLTDEPLNEPPQRLDAEWTRRAWPREKLHVLAVGESLTVRNG</sequence>
<feature type="domain" description="Metallo-beta-lactamase" evidence="2">
    <location>
        <begin position="80"/>
        <end position="266"/>
    </location>
</feature>
<dbReference type="RefSeq" id="WP_321551458.1">
    <property type="nucleotide sequence ID" value="NZ_JAXIVS010000023.1"/>
</dbReference>
<dbReference type="EMBL" id="JAXIVS010000023">
    <property type="protein sequence ID" value="MDY7232743.1"/>
    <property type="molecule type" value="Genomic_DNA"/>
</dbReference>
<name>A0ABU5HH09_9BACT</name>
<organism evidence="3 4">
    <name type="scientific">Hyalangium rubrum</name>
    <dbReference type="NCBI Taxonomy" id="3103134"/>
    <lineage>
        <taxon>Bacteria</taxon>
        <taxon>Pseudomonadati</taxon>
        <taxon>Myxococcota</taxon>
        <taxon>Myxococcia</taxon>
        <taxon>Myxococcales</taxon>
        <taxon>Cystobacterineae</taxon>
        <taxon>Archangiaceae</taxon>
        <taxon>Hyalangium</taxon>
    </lineage>
</organism>
<protein>
    <submittedName>
        <fullName evidence="3">MBL fold metallo-hydrolase</fullName>
    </submittedName>
</protein>
<evidence type="ECO:0000256" key="1">
    <source>
        <dbReference type="SAM" id="MobiDB-lite"/>
    </source>
</evidence>